<sequence>MNDHSKILGNEAIGKLLFRLSAPAVIGMMVQALYNLVDTIFVGRGVGTMAIAGLAIAFPLQMISLAIAQAIGIGGASIISRSMGSGDNERAERAMGNIFSLVIVVSIVITILGLAFMEPILMIFGATESILPYSMEYMGVILLGTVLFTFAVASNSILRAEGNAKMAMITMLISAGLNIILDPIFIFVFRMGIRGAAIATVLAQATTAIYLVIYFVSGKSTLKFKVENLKPDLKIINETFAIGSSAFARQVAGSFMAIILNNSLAFYGGDITIAAFGVINRLLMFTFMPLFGVVQGLQPIVGYNYGAKQFDRVKKTINLSIIVTTLLATLGFVMLMVFPRFFMEIFSDDVELINLSVGAVRVIVLGIPFIGLQVVGASMYQAIGKALPSLILSMSRQILFLIPLVLILPMYFNLDGIWYAFPLADILSTVVTMVFMSKELRILTNSSILENS</sequence>
<dbReference type="PIRSF" id="PIRSF006603">
    <property type="entry name" value="DinF"/>
    <property type="match status" value="1"/>
</dbReference>
<feature type="transmembrane region" description="Helical" evidence="10">
    <location>
        <begin position="255"/>
        <end position="276"/>
    </location>
</feature>
<gene>
    <name evidence="11" type="ORF">SAMN03080606_04110</name>
</gene>
<evidence type="ECO:0000256" key="4">
    <source>
        <dbReference type="ARBA" id="ARBA00022448"/>
    </source>
</evidence>
<dbReference type="GO" id="GO:0046677">
    <property type="term" value="P:response to antibiotic"/>
    <property type="evidence" value="ECO:0007669"/>
    <property type="project" value="UniProtKB-KW"/>
</dbReference>
<feature type="transmembrane region" description="Helical" evidence="10">
    <location>
        <begin position="358"/>
        <end position="378"/>
    </location>
</feature>
<proteinExistence type="inferred from homology"/>
<dbReference type="GO" id="GO:0005886">
    <property type="term" value="C:plasma membrane"/>
    <property type="evidence" value="ECO:0007669"/>
    <property type="project" value="UniProtKB-SubCell"/>
</dbReference>
<dbReference type="PANTHER" id="PTHR43823:SF3">
    <property type="entry name" value="MULTIDRUG EXPORT PROTEIN MEPA"/>
    <property type="match status" value="1"/>
</dbReference>
<feature type="transmembrane region" description="Helical" evidence="10">
    <location>
        <begin position="390"/>
        <end position="411"/>
    </location>
</feature>
<keyword evidence="9" id="KW-0046">Antibiotic resistance</keyword>
<evidence type="ECO:0000256" key="2">
    <source>
        <dbReference type="ARBA" id="ARBA00008417"/>
    </source>
</evidence>
<comment type="subcellular location">
    <subcellularLocation>
        <location evidence="1">Cell membrane</location>
        <topology evidence="1">Multi-pass membrane protein</topology>
    </subcellularLocation>
</comment>
<feature type="transmembrane region" description="Helical" evidence="10">
    <location>
        <begin position="282"/>
        <end position="305"/>
    </location>
</feature>
<dbReference type="InterPro" id="IPR002528">
    <property type="entry name" value="MATE_fam"/>
</dbReference>
<dbReference type="InterPro" id="IPR051327">
    <property type="entry name" value="MATE_MepA_subfamily"/>
</dbReference>
<reference evidence="11 12" key="1">
    <citation type="submission" date="2016-10" db="EMBL/GenBank/DDBJ databases">
        <authorList>
            <person name="de Groot N.N."/>
        </authorList>
    </citation>
    <scope>NUCLEOTIDE SEQUENCE [LARGE SCALE GENOMIC DNA]</scope>
    <source>
        <strain evidence="11 12">DSM 18978</strain>
    </source>
</reference>
<dbReference type="NCBIfam" id="TIGR00797">
    <property type="entry name" value="matE"/>
    <property type="match status" value="1"/>
</dbReference>
<name>A0A1G5L691_9FIRM</name>
<keyword evidence="12" id="KW-1185">Reference proteome</keyword>
<dbReference type="CDD" id="cd13143">
    <property type="entry name" value="MATE_MepA_like"/>
    <property type="match status" value="1"/>
</dbReference>
<dbReference type="RefSeq" id="WP_091547371.1">
    <property type="nucleotide sequence ID" value="NZ_FMUS01000041.1"/>
</dbReference>
<dbReference type="InterPro" id="IPR048279">
    <property type="entry name" value="MdtK-like"/>
</dbReference>
<dbReference type="OrthoDB" id="9811110at2"/>
<evidence type="ECO:0000256" key="7">
    <source>
        <dbReference type="ARBA" id="ARBA00022989"/>
    </source>
</evidence>
<evidence type="ECO:0000313" key="11">
    <source>
        <dbReference type="EMBL" id="SCZ08387.1"/>
    </source>
</evidence>
<comment type="similarity">
    <text evidence="2">Belongs to the multi antimicrobial extrusion (MATE) (TC 2.A.66.1) family. MepA subfamily.</text>
</comment>
<evidence type="ECO:0000256" key="10">
    <source>
        <dbReference type="SAM" id="Phobius"/>
    </source>
</evidence>
<feature type="transmembrane region" description="Helical" evidence="10">
    <location>
        <begin position="137"/>
        <end position="157"/>
    </location>
</feature>
<dbReference type="PANTHER" id="PTHR43823">
    <property type="entry name" value="SPORULATION PROTEIN YKVU"/>
    <property type="match status" value="1"/>
</dbReference>
<keyword evidence="6 10" id="KW-0812">Transmembrane</keyword>
<accession>A0A1G5L691</accession>
<dbReference type="GO" id="GO:0015297">
    <property type="term" value="F:antiporter activity"/>
    <property type="evidence" value="ECO:0007669"/>
    <property type="project" value="InterPro"/>
</dbReference>
<keyword evidence="4" id="KW-0813">Transport</keyword>
<feature type="transmembrane region" description="Helical" evidence="10">
    <location>
        <begin position="195"/>
        <end position="216"/>
    </location>
</feature>
<organism evidence="11 12">
    <name type="scientific">Alkaliphilus peptidifermentans DSM 18978</name>
    <dbReference type="NCBI Taxonomy" id="1120976"/>
    <lineage>
        <taxon>Bacteria</taxon>
        <taxon>Bacillati</taxon>
        <taxon>Bacillota</taxon>
        <taxon>Clostridia</taxon>
        <taxon>Peptostreptococcales</taxon>
        <taxon>Natronincolaceae</taxon>
        <taxon>Alkaliphilus</taxon>
    </lineage>
</organism>
<evidence type="ECO:0000256" key="6">
    <source>
        <dbReference type="ARBA" id="ARBA00022692"/>
    </source>
</evidence>
<feature type="transmembrane region" description="Helical" evidence="10">
    <location>
        <begin position="317"/>
        <end position="338"/>
    </location>
</feature>
<dbReference type="AlphaFoldDB" id="A0A1G5L691"/>
<dbReference type="Proteomes" id="UP000198636">
    <property type="component" value="Unassembled WGS sequence"/>
</dbReference>
<keyword evidence="7 10" id="KW-1133">Transmembrane helix</keyword>
<feature type="transmembrane region" description="Helical" evidence="10">
    <location>
        <begin position="16"/>
        <end position="37"/>
    </location>
</feature>
<dbReference type="InterPro" id="IPR045070">
    <property type="entry name" value="MATE_MepA-like"/>
</dbReference>
<feature type="transmembrane region" description="Helical" evidence="10">
    <location>
        <begin position="169"/>
        <end position="189"/>
    </location>
</feature>
<dbReference type="Pfam" id="PF01554">
    <property type="entry name" value="MatE"/>
    <property type="match status" value="2"/>
</dbReference>
<evidence type="ECO:0000256" key="8">
    <source>
        <dbReference type="ARBA" id="ARBA00023136"/>
    </source>
</evidence>
<dbReference type="EMBL" id="FMUS01000041">
    <property type="protein sequence ID" value="SCZ08387.1"/>
    <property type="molecule type" value="Genomic_DNA"/>
</dbReference>
<evidence type="ECO:0000256" key="1">
    <source>
        <dbReference type="ARBA" id="ARBA00004651"/>
    </source>
</evidence>
<protein>
    <recommendedName>
        <fullName evidence="3">Multidrug export protein MepA</fullName>
    </recommendedName>
</protein>
<dbReference type="GO" id="GO:0042910">
    <property type="term" value="F:xenobiotic transmembrane transporter activity"/>
    <property type="evidence" value="ECO:0007669"/>
    <property type="project" value="InterPro"/>
</dbReference>
<keyword evidence="8 10" id="KW-0472">Membrane</keyword>
<feature type="transmembrane region" description="Helical" evidence="10">
    <location>
        <begin position="49"/>
        <end position="73"/>
    </location>
</feature>
<feature type="transmembrane region" description="Helical" evidence="10">
    <location>
        <begin position="94"/>
        <end position="117"/>
    </location>
</feature>
<evidence type="ECO:0000313" key="12">
    <source>
        <dbReference type="Proteomes" id="UP000198636"/>
    </source>
</evidence>
<evidence type="ECO:0000256" key="5">
    <source>
        <dbReference type="ARBA" id="ARBA00022475"/>
    </source>
</evidence>
<keyword evidence="5" id="KW-1003">Cell membrane</keyword>
<evidence type="ECO:0000256" key="9">
    <source>
        <dbReference type="ARBA" id="ARBA00023251"/>
    </source>
</evidence>
<evidence type="ECO:0000256" key="3">
    <source>
        <dbReference type="ARBA" id="ARBA00022106"/>
    </source>
</evidence>
<dbReference type="STRING" id="1120976.SAMN03080606_04110"/>